<keyword evidence="23" id="KW-1185">Reference proteome</keyword>
<evidence type="ECO:0000256" key="10">
    <source>
        <dbReference type="ARBA" id="ARBA00023180"/>
    </source>
</evidence>
<feature type="chain" id="PRO_5027159379" description="Glutamate receptor" evidence="17">
    <location>
        <begin position="34"/>
        <end position="1128"/>
    </location>
</feature>
<reference evidence="22" key="2">
    <citation type="submission" date="2025-09" db="UniProtKB">
        <authorList>
            <consortium name="Ensembl"/>
        </authorList>
    </citation>
    <scope>IDENTIFICATION</scope>
</reference>
<keyword evidence="11 17" id="KW-0628">Postsynaptic cell membrane</keyword>
<protein>
    <recommendedName>
        <fullName evidence="17">Glutamate receptor</fullName>
    </recommendedName>
</protein>
<feature type="compositionally biased region" description="Polar residues" evidence="19">
    <location>
        <begin position="995"/>
        <end position="1009"/>
    </location>
</feature>
<feature type="binding site" evidence="14">
    <location>
        <position position="837"/>
    </location>
    <ligand>
        <name>L-glutamate</name>
        <dbReference type="ChEBI" id="CHEBI:29985"/>
    </ligand>
</feature>
<name>A0A3Q1GMF1_9TELE</name>
<feature type="region of interest" description="Disordered" evidence="19">
    <location>
        <begin position="986"/>
        <end position="1010"/>
    </location>
</feature>
<dbReference type="GO" id="GO:0045211">
    <property type="term" value="C:postsynaptic membrane"/>
    <property type="evidence" value="ECO:0007669"/>
    <property type="project" value="UniProtKB-SubCell"/>
</dbReference>
<proteinExistence type="inferred from homology"/>
<dbReference type="GO" id="GO:0038023">
    <property type="term" value="F:signaling receptor activity"/>
    <property type="evidence" value="ECO:0007669"/>
    <property type="project" value="InterPro"/>
</dbReference>
<evidence type="ECO:0000256" key="12">
    <source>
        <dbReference type="ARBA" id="ARBA00023286"/>
    </source>
</evidence>
<comment type="function">
    <text evidence="17">Receptor for glutamate that functions as a ligand-gated ion channel in the central nervous system and plays an important role in excitatory synaptic transmission. L-glutamate acts as an excitatory neurotransmitter at many synapses in the central nervous system.</text>
</comment>
<dbReference type="CDD" id="cd13720">
    <property type="entry name" value="PBP2_iGluR_NMDA_Nr3"/>
    <property type="match status" value="1"/>
</dbReference>
<comment type="similarity">
    <text evidence="17">Belongs to the glutamate-gated ion channel (TC 1.A.10.1) family.</text>
</comment>
<evidence type="ECO:0000256" key="6">
    <source>
        <dbReference type="ARBA" id="ARBA00023018"/>
    </source>
</evidence>
<dbReference type="AlphaFoldDB" id="A0A3Q1GMF1"/>
<keyword evidence="7 17" id="KW-0406">Ion transport</keyword>
<dbReference type="PRINTS" id="PR00177">
    <property type="entry name" value="NMDARECEPTOR"/>
</dbReference>
<dbReference type="InterPro" id="IPR019594">
    <property type="entry name" value="Glu/Gly-bd"/>
</dbReference>
<keyword evidence="16" id="KW-1015">Disulfide bond</keyword>
<comment type="subcellular location">
    <subcellularLocation>
        <location evidence="1">Cell membrane</location>
        <topology evidence="1">Multi-pass membrane protein</topology>
    </subcellularLocation>
    <subcellularLocation>
        <location evidence="17">Postsynaptic cell membrane</location>
        <topology evidence="17">Multi-pass membrane protein</topology>
    </subcellularLocation>
</comment>
<feature type="domain" description="Ionotropic glutamate receptor L-glutamate and glycine-binding" evidence="21">
    <location>
        <begin position="579"/>
        <end position="637"/>
    </location>
</feature>
<evidence type="ECO:0000256" key="7">
    <source>
        <dbReference type="ARBA" id="ARBA00023065"/>
    </source>
</evidence>
<keyword evidence="5 17" id="KW-1133">Transmembrane helix</keyword>
<evidence type="ECO:0000256" key="17">
    <source>
        <dbReference type="RuleBase" id="RU367118"/>
    </source>
</evidence>
<feature type="signal peptide" evidence="17">
    <location>
        <begin position="1"/>
        <end position="33"/>
    </location>
</feature>
<evidence type="ECO:0000256" key="18">
    <source>
        <dbReference type="SAM" id="Coils"/>
    </source>
</evidence>
<evidence type="ECO:0000256" key="2">
    <source>
        <dbReference type="ARBA" id="ARBA00022448"/>
    </source>
</evidence>
<evidence type="ECO:0000313" key="22">
    <source>
        <dbReference type="Ensembl" id="ENSAPOP00000031891.1"/>
    </source>
</evidence>
<feature type="binding site" evidence="14">
    <location>
        <position position="653"/>
    </location>
    <ligand>
        <name>L-glutamate</name>
        <dbReference type="ChEBI" id="CHEBI:29985"/>
    </ligand>
</feature>
<evidence type="ECO:0000256" key="9">
    <source>
        <dbReference type="ARBA" id="ARBA00023170"/>
    </source>
</evidence>
<dbReference type="Pfam" id="PF00060">
    <property type="entry name" value="Lig_chan"/>
    <property type="match status" value="1"/>
</dbReference>
<reference evidence="22" key="1">
    <citation type="submission" date="2025-08" db="UniProtKB">
        <authorList>
            <consortium name="Ensembl"/>
        </authorList>
    </citation>
    <scope>IDENTIFICATION</scope>
</reference>
<dbReference type="Gene3D" id="1.10.287.70">
    <property type="match status" value="1"/>
</dbReference>
<dbReference type="SUPFAM" id="SSF53850">
    <property type="entry name" value="Periplasmic binding protein-like II"/>
    <property type="match status" value="1"/>
</dbReference>
<feature type="region of interest" description="Disordered" evidence="19">
    <location>
        <begin position="88"/>
        <end position="126"/>
    </location>
</feature>
<feature type="site" description="Interaction with the cone snail toxin Con-ikot-ikot" evidence="15">
    <location>
        <position position="822"/>
    </location>
</feature>
<dbReference type="FunFam" id="3.40.190.10:FF:000066">
    <property type="entry name" value="Glutamate receptor ionotropic, NMDA 3A"/>
    <property type="match status" value="1"/>
</dbReference>
<evidence type="ECO:0000256" key="5">
    <source>
        <dbReference type="ARBA" id="ARBA00022989"/>
    </source>
</evidence>
<feature type="disulfide bond" evidence="16">
    <location>
        <begin position="851"/>
        <end position="905"/>
    </location>
</feature>
<evidence type="ECO:0000256" key="15">
    <source>
        <dbReference type="PIRSR" id="PIRSR601508-2"/>
    </source>
</evidence>
<keyword evidence="10" id="KW-0325">Glycoprotein</keyword>
<dbReference type="Ensembl" id="ENSAPOT00000025305.1">
    <property type="protein sequence ID" value="ENSAPOP00000031891.1"/>
    <property type="gene ID" value="ENSAPOG00000019519.1"/>
</dbReference>
<dbReference type="SMART" id="SM00079">
    <property type="entry name" value="PBPe"/>
    <property type="match status" value="1"/>
</dbReference>
<evidence type="ECO:0000256" key="16">
    <source>
        <dbReference type="PIRSR" id="PIRSR601508-3"/>
    </source>
</evidence>
<keyword evidence="12 17" id="KW-1071">Ligand-gated ion channel</keyword>
<evidence type="ECO:0000259" key="20">
    <source>
        <dbReference type="SMART" id="SM00079"/>
    </source>
</evidence>
<feature type="transmembrane region" description="Helical" evidence="17">
    <location>
        <begin position="690"/>
        <end position="710"/>
    </location>
</feature>
<evidence type="ECO:0000256" key="19">
    <source>
        <dbReference type="SAM" id="MobiDB-lite"/>
    </source>
</evidence>
<dbReference type="SMART" id="SM00918">
    <property type="entry name" value="Lig_chan-Glu_bd"/>
    <property type="match status" value="1"/>
</dbReference>
<dbReference type="Proteomes" id="UP000257200">
    <property type="component" value="Unplaced"/>
</dbReference>
<dbReference type="Pfam" id="PF10613">
    <property type="entry name" value="Lig_chan-Glu_bd"/>
    <property type="match status" value="1"/>
</dbReference>
<evidence type="ECO:0000256" key="13">
    <source>
        <dbReference type="ARBA" id="ARBA00023303"/>
    </source>
</evidence>
<keyword evidence="18" id="KW-0175">Coiled coil</keyword>
<dbReference type="SUPFAM" id="SSF53822">
    <property type="entry name" value="Periplasmic binding protein-like I"/>
    <property type="match status" value="1"/>
</dbReference>
<keyword evidence="4 17" id="KW-0812">Transmembrane</keyword>
<keyword evidence="13 17" id="KW-0407">Ion channel</keyword>
<dbReference type="GeneTree" id="ENSGT00940000158571"/>
<evidence type="ECO:0000313" key="23">
    <source>
        <dbReference type="Proteomes" id="UP000257200"/>
    </source>
</evidence>
<accession>A0A3Q1GMF1</accession>
<dbReference type="InterPro" id="IPR028082">
    <property type="entry name" value="Peripla_BP_I"/>
</dbReference>
<feature type="domain" description="Ionotropic glutamate receptor C-terminal" evidence="20">
    <location>
        <begin position="580"/>
        <end position="902"/>
    </location>
</feature>
<feature type="compositionally biased region" description="Polar residues" evidence="19">
    <location>
        <begin position="100"/>
        <end position="114"/>
    </location>
</feature>
<dbReference type="Gene3D" id="3.40.190.10">
    <property type="entry name" value="Periplasmic binding protein-like II"/>
    <property type="match status" value="4"/>
</dbReference>
<evidence type="ECO:0000256" key="4">
    <source>
        <dbReference type="ARBA" id="ARBA00022692"/>
    </source>
</evidence>
<feature type="binding site" evidence="14">
    <location>
        <position position="648"/>
    </location>
    <ligand>
        <name>L-glutamate</name>
        <dbReference type="ChEBI" id="CHEBI:29985"/>
    </ligand>
</feature>
<feature type="transmembrane region" description="Helical" evidence="17">
    <location>
        <begin position="926"/>
        <end position="948"/>
    </location>
</feature>
<evidence type="ECO:0000256" key="11">
    <source>
        <dbReference type="ARBA" id="ARBA00023257"/>
    </source>
</evidence>
<dbReference type="Gene3D" id="3.40.50.2300">
    <property type="match status" value="2"/>
</dbReference>
<dbReference type="InterPro" id="IPR015683">
    <property type="entry name" value="Ionotropic_Glu_rcpt"/>
</dbReference>
<dbReference type="InterPro" id="IPR001320">
    <property type="entry name" value="Iontro_rcpt_C"/>
</dbReference>
<feature type="transmembrane region" description="Helical" evidence="17">
    <location>
        <begin position="761"/>
        <end position="784"/>
    </location>
</feature>
<feature type="region of interest" description="Disordered" evidence="19">
    <location>
        <begin position="1022"/>
        <end position="1052"/>
    </location>
</feature>
<evidence type="ECO:0000256" key="14">
    <source>
        <dbReference type="PIRSR" id="PIRSR601508-1"/>
    </source>
</evidence>
<evidence type="ECO:0000259" key="21">
    <source>
        <dbReference type="SMART" id="SM00918"/>
    </source>
</evidence>
<dbReference type="GO" id="GO:0015276">
    <property type="term" value="F:ligand-gated monoatomic ion channel activity"/>
    <property type="evidence" value="ECO:0007669"/>
    <property type="project" value="InterPro"/>
</dbReference>
<evidence type="ECO:0000256" key="1">
    <source>
        <dbReference type="ARBA" id="ARBA00004651"/>
    </source>
</evidence>
<keyword evidence="3 17" id="KW-1003">Cell membrane</keyword>
<sequence>AIFSLLWWISLGVSPPMCLLLCALVFLLPCAHSHPQPCQVLKRIGHTVRLGALHVQPRLLSATAGSGSEDWDAEGALTGEQQQLEFKPSASAPGYGSLRTRATSNSQRGANRSKSQARHREENNLKENRVFAPRDSVLLAVEGLNRAGFLPYNLSLELVMAVGSALGELPAFSFSSSGIPENEDPLSFLESVCHTVVVQGVSAMLAFPRNRDEFVKLEFVSLALQVPVVSVVQREFSRHSQNPLHFQVAMRTVEAPTSHLLYSLLMMNGWWDISVLLCQEWNINDFLFLIKNNTRFHLGTLVNLTTTASTSSPSSTSLSSSQALMRQLEALREPSSTTGVVTFGCDIREVRRLWTLASRMTLPEFHWVLGDSQNVAELRTEGLPLGLLAHGVMGSPSLDHYVHDSLELVARAVGSAALENPALALIPGTTNCMDVQQSNGSSGEYLARFLANTSFEGKSGFISRDSQSKNVIPEAHHYIWSLQLDPLGQPTWTRLGRWRKGKVLMDQGAWPSHPGSGGGVDWRRSARLHMRVVTLVEHPFVFTREVDGDGMCPAGQLCLDPLTNESSVLEGLFQNLGGPNGSVPTDLKKCCYGYCIDLLEKLAEDMGFTFDLYIVGDGKYGGFKNGRWTGLVGDLLSGAAHLAVTSFSINSARSQVIDFTSPFFSTSLGILVRTRDTAAPIGAFMWPLHWSMWLGIFVSLHVTAVFLTLYEWHSPFGMTPRGRNRDRVFSFSSALNVCYAILFGRTVAIKPPKCWTGRLLMNLWAIFCLFCLSTYTANLAAVMVGEKTYEQLSGIHDPKLHHPSQGFRFATVRESSAEDYVKKNNKTDTKLDAFIMDKALLDYEVSIDADCKTLTVGKPFAIEGYGIGLPQNSPLTSNFSELVSQYKSDGFMDMLHDKWYKVVPCGKRSFAVTETLQMGIKHFSGLFVMLCVGVALSLLTTIAEHIVYKLVIPRVKEPRFKYWLHTSQRLHRALNSVFTDDKLPTVTKPEKRCNEGNNQSASWNPAESSHCNRRRVLPQEMQNDLERPSSQDLPPPPQGLGPGQGGSGQGITQCRGLGVGDCGPGLGVGRNPLVQELSELEGQIVVIKQQLQSAMRRKRELEQYQSENHHHLTCQSLSYGLEVLIVGS</sequence>
<dbReference type="PANTHER" id="PTHR18966">
    <property type="entry name" value="IONOTROPIC GLUTAMATE RECEPTOR"/>
    <property type="match status" value="1"/>
</dbReference>
<keyword evidence="8 17" id="KW-0472">Membrane</keyword>
<keyword evidence="17" id="KW-0732">Signal</keyword>
<evidence type="ECO:0000256" key="8">
    <source>
        <dbReference type="ARBA" id="ARBA00023136"/>
    </source>
</evidence>
<evidence type="ECO:0000256" key="3">
    <source>
        <dbReference type="ARBA" id="ARBA00022475"/>
    </source>
</evidence>
<feature type="site" description="Crucial to convey clamshell closure to channel opening" evidence="15">
    <location>
        <position position="792"/>
    </location>
</feature>
<dbReference type="FunFam" id="3.40.190.10:FF:000097">
    <property type="entry name" value="Putative glutamate receptor ionotropic NMDA 3A"/>
    <property type="match status" value="1"/>
</dbReference>
<feature type="coiled-coil region" evidence="18">
    <location>
        <begin position="1077"/>
        <end position="1107"/>
    </location>
</feature>
<keyword evidence="6 17" id="KW-0770">Synapse</keyword>
<organism evidence="22 23">
    <name type="scientific">Acanthochromis polyacanthus</name>
    <name type="common">spiny chromis</name>
    <dbReference type="NCBI Taxonomy" id="80966"/>
    <lineage>
        <taxon>Eukaryota</taxon>
        <taxon>Metazoa</taxon>
        <taxon>Chordata</taxon>
        <taxon>Craniata</taxon>
        <taxon>Vertebrata</taxon>
        <taxon>Euteleostomi</taxon>
        <taxon>Actinopterygii</taxon>
        <taxon>Neopterygii</taxon>
        <taxon>Teleostei</taxon>
        <taxon>Neoteleostei</taxon>
        <taxon>Acanthomorphata</taxon>
        <taxon>Ovalentaria</taxon>
        <taxon>Pomacentridae</taxon>
        <taxon>Acanthochromis</taxon>
    </lineage>
</organism>
<dbReference type="InterPro" id="IPR001508">
    <property type="entry name" value="Iono_Glu_rcpt_met"/>
</dbReference>
<feature type="binding site" evidence="14">
    <location>
        <position position="816"/>
    </location>
    <ligand>
        <name>L-glutamate</name>
        <dbReference type="ChEBI" id="CHEBI:29985"/>
    </ligand>
</feature>
<keyword evidence="2 17" id="KW-0813">Transport</keyword>
<feature type="compositionally biased region" description="Gly residues" evidence="19">
    <location>
        <begin position="1040"/>
        <end position="1049"/>
    </location>
</feature>
<feature type="transmembrane region" description="Helical" evidence="17">
    <location>
        <begin position="731"/>
        <end position="749"/>
    </location>
</feature>
<keyword evidence="9 17" id="KW-0675">Receptor</keyword>